<dbReference type="GO" id="GO:0008422">
    <property type="term" value="F:beta-glucosidase activity"/>
    <property type="evidence" value="ECO:0007669"/>
    <property type="project" value="TreeGrafter"/>
</dbReference>
<gene>
    <name evidence="5" type="ORF">IAA42_06585</name>
</gene>
<dbReference type="Proteomes" id="UP000824133">
    <property type="component" value="Unassembled WGS sequence"/>
</dbReference>
<evidence type="ECO:0000256" key="1">
    <source>
        <dbReference type="ARBA" id="ARBA00022801"/>
    </source>
</evidence>
<keyword evidence="4" id="KW-0961">Cell wall biogenesis/degradation</keyword>
<reference evidence="5" key="2">
    <citation type="submission" date="2021-04" db="EMBL/GenBank/DDBJ databases">
        <authorList>
            <person name="Gilroy R."/>
        </authorList>
    </citation>
    <scope>NUCLEOTIDE SEQUENCE</scope>
    <source>
        <strain evidence="5">ChiHjej10B9-743</strain>
    </source>
</reference>
<comment type="caution">
    <text evidence="5">The sequence shown here is derived from an EMBL/GenBank/DDBJ whole genome shotgun (WGS) entry which is preliminary data.</text>
</comment>
<dbReference type="PANTHER" id="PTHR31297">
    <property type="entry name" value="GLUCAN ENDO-1,6-BETA-GLUCOSIDASE B"/>
    <property type="match status" value="1"/>
</dbReference>
<organism evidence="5 6">
    <name type="scientific">Candidatus Olsenella excrementavium</name>
    <dbReference type="NCBI Taxonomy" id="2838709"/>
    <lineage>
        <taxon>Bacteria</taxon>
        <taxon>Bacillati</taxon>
        <taxon>Actinomycetota</taxon>
        <taxon>Coriobacteriia</taxon>
        <taxon>Coriobacteriales</taxon>
        <taxon>Atopobiaceae</taxon>
        <taxon>Olsenella</taxon>
    </lineage>
</organism>
<evidence type="ECO:0000313" key="6">
    <source>
        <dbReference type="Proteomes" id="UP000824133"/>
    </source>
</evidence>
<dbReference type="GO" id="GO:0005576">
    <property type="term" value="C:extracellular region"/>
    <property type="evidence" value="ECO:0007669"/>
    <property type="project" value="TreeGrafter"/>
</dbReference>
<accession>A0A9D1ZCF1</accession>
<evidence type="ECO:0000313" key="5">
    <source>
        <dbReference type="EMBL" id="HIY80082.1"/>
    </source>
</evidence>
<evidence type="ECO:0000256" key="3">
    <source>
        <dbReference type="ARBA" id="ARBA00023295"/>
    </source>
</evidence>
<keyword evidence="1" id="KW-0378">Hydrolase</keyword>
<keyword evidence="2" id="KW-0325">Glycoprotein</keyword>
<dbReference type="GO" id="GO:0009251">
    <property type="term" value="P:glucan catabolic process"/>
    <property type="evidence" value="ECO:0007669"/>
    <property type="project" value="TreeGrafter"/>
</dbReference>
<dbReference type="InterPro" id="IPR017853">
    <property type="entry name" value="GH"/>
</dbReference>
<dbReference type="PANTHER" id="PTHR31297:SF34">
    <property type="entry name" value="GLUCAN 1,3-BETA-GLUCOSIDASE 2"/>
    <property type="match status" value="1"/>
</dbReference>
<dbReference type="InterPro" id="IPR050386">
    <property type="entry name" value="Glycosyl_hydrolase_5"/>
</dbReference>
<evidence type="ECO:0000256" key="4">
    <source>
        <dbReference type="ARBA" id="ARBA00023316"/>
    </source>
</evidence>
<dbReference type="GO" id="GO:0071555">
    <property type="term" value="P:cell wall organization"/>
    <property type="evidence" value="ECO:0007669"/>
    <property type="project" value="UniProtKB-KW"/>
</dbReference>
<dbReference type="GO" id="GO:0009986">
    <property type="term" value="C:cell surface"/>
    <property type="evidence" value="ECO:0007669"/>
    <property type="project" value="TreeGrafter"/>
</dbReference>
<dbReference type="EMBL" id="DXCP01000048">
    <property type="protein sequence ID" value="HIY80082.1"/>
    <property type="molecule type" value="Genomic_DNA"/>
</dbReference>
<name>A0A9D1ZCF1_9ACTN</name>
<dbReference type="AlphaFoldDB" id="A0A9D1ZCF1"/>
<reference evidence="5" key="1">
    <citation type="journal article" date="2021" name="PeerJ">
        <title>Extensive microbial diversity within the chicken gut microbiome revealed by metagenomics and culture.</title>
        <authorList>
            <person name="Gilroy R."/>
            <person name="Ravi A."/>
            <person name="Getino M."/>
            <person name="Pursley I."/>
            <person name="Horton D.L."/>
            <person name="Alikhan N.F."/>
            <person name="Baker D."/>
            <person name="Gharbi K."/>
            <person name="Hall N."/>
            <person name="Watson M."/>
            <person name="Adriaenssens E.M."/>
            <person name="Foster-Nyarko E."/>
            <person name="Jarju S."/>
            <person name="Secka A."/>
            <person name="Antonio M."/>
            <person name="Oren A."/>
            <person name="Chaudhuri R.R."/>
            <person name="La Ragione R."/>
            <person name="Hildebrand F."/>
            <person name="Pallen M.J."/>
        </authorList>
    </citation>
    <scope>NUCLEOTIDE SEQUENCE</scope>
    <source>
        <strain evidence="5">ChiHjej10B9-743</strain>
    </source>
</reference>
<protein>
    <submittedName>
        <fullName evidence="5">Cellulase family glycosylhydrolase</fullName>
    </submittedName>
</protein>
<evidence type="ECO:0000256" key="2">
    <source>
        <dbReference type="ARBA" id="ARBA00023180"/>
    </source>
</evidence>
<dbReference type="SUPFAM" id="SSF51445">
    <property type="entry name" value="(Trans)glycosidases"/>
    <property type="match status" value="1"/>
</dbReference>
<sequence length="347" mass="38621">MASNALHGVNLTGWLTLESWVTPELFAEAGALDEESLASALGSRRYADYVRNHRATFITRDDFARIAARGFNAVRVPVPWYVYGDQGPEPGPYVGCIEYVDQALEWAEEIGLNVVFALAINMGAPHADNGLSPDNADCHVTREEVLDVVFALAKRYAHRVGFFGLELADAPVVQTRQGLILSDGVPVHRLRNYYREAYELVRSAAGEDVVVIMPDGGVSRGWGRFMAQRHYRNVWLDCSLDRPSARVDVSGPAGVRRLVGALERRLREACRADMPVMVGKWSSSLPVADSQMTPEGRIALERVYTSEQLRIYEKCPAWFFNTWKTSGKLAAWDARVALATFERGMIV</sequence>
<proteinExistence type="predicted"/>
<keyword evidence="3" id="KW-0326">Glycosidase</keyword>
<dbReference type="Gene3D" id="3.20.20.80">
    <property type="entry name" value="Glycosidases"/>
    <property type="match status" value="1"/>
</dbReference>